<feature type="region of interest" description="Disordered" evidence="2">
    <location>
        <begin position="484"/>
        <end position="546"/>
    </location>
</feature>
<feature type="coiled-coil region" evidence="1">
    <location>
        <begin position="236"/>
        <end position="302"/>
    </location>
</feature>
<keyword evidence="5" id="KW-1185">Reference proteome</keyword>
<sequence>MRALEEATRVVREALELQASSLASELSALAADCLMQATCHHKLSQCGYGDGREDDGFSGQEQELSPSLASAQTHDELLLSLLQHLRQSSDCIRRCMKAFEEERESAAGLEQLLESANQEMALMLEALRESDEQTAMQRRTASSKFVLNAFREIRDKGALEQLHEEIQKDCKRSRDAATGLFHKVEQAKILRLPGRARIVCCGLDLLQERHRRSLNSSPDEEEHESEAVFFAEIRKILEMNEKLASSNASLMEAMEELERIEVIRLKSCCSLEEKCDKLEEEKERLRAQLEATRLRAESQSESFASALKESEKALKEAVSSVWNGQERRTESPAKEKQIIQLLQERSQLRATVAALNASLEIYQREVVQQRSVDPSAEQKEEEEEAARAREAVYSRETPSSSSTLPASDNQQVGSERPKGLMSLLNRRRERKDADSTPGPLPLSSASSVSFLAPRSSHGRPGNEFDHLQEQIDVMHKSIWSLLGSQGSTTAEKDVGVQEERRENNQEEDEEDEDEDEDEDDAEREEEEEVEVRTSFQLSPMGNKHASLQRLSLESPLQGPLDLEDFTESVGRERRGEEASLAVSEDGLFDLVITVLQADLPQLERALRNRKTGGAADGVSEAVHVIAEAGKRRQAHSLSASSLLVDDPQPFLGHPNGQSLSSKPSFLFRSCSANCFLRVSLWTGGQGDPMRSLGWTKVSVKEILPKVLHADMDCSVKHSDWFPLSVDPAASRVSGDGGSDAMKAVKLLLSVTYRGSTTDL</sequence>
<gene>
    <name evidence="3" type="ORF">GUITHDRAFT_160481</name>
</gene>
<dbReference type="AlphaFoldDB" id="L1K568"/>
<feature type="compositionally biased region" description="Basic and acidic residues" evidence="2">
    <location>
        <begin position="490"/>
        <end position="504"/>
    </location>
</feature>
<feature type="region of interest" description="Disordered" evidence="2">
    <location>
        <begin position="368"/>
        <end position="463"/>
    </location>
</feature>
<dbReference type="EnsemblProtists" id="EKX55513">
    <property type="protein sequence ID" value="EKX55513"/>
    <property type="gene ID" value="GUITHDRAFT_160481"/>
</dbReference>
<reference evidence="3 5" key="1">
    <citation type="journal article" date="2012" name="Nature">
        <title>Algal genomes reveal evolutionary mosaicism and the fate of nucleomorphs.</title>
        <authorList>
            <consortium name="DOE Joint Genome Institute"/>
            <person name="Curtis B.A."/>
            <person name="Tanifuji G."/>
            <person name="Burki F."/>
            <person name="Gruber A."/>
            <person name="Irimia M."/>
            <person name="Maruyama S."/>
            <person name="Arias M.C."/>
            <person name="Ball S.G."/>
            <person name="Gile G.H."/>
            <person name="Hirakawa Y."/>
            <person name="Hopkins J.F."/>
            <person name="Kuo A."/>
            <person name="Rensing S.A."/>
            <person name="Schmutz J."/>
            <person name="Symeonidi A."/>
            <person name="Elias M."/>
            <person name="Eveleigh R.J."/>
            <person name="Herman E.K."/>
            <person name="Klute M.J."/>
            <person name="Nakayama T."/>
            <person name="Obornik M."/>
            <person name="Reyes-Prieto A."/>
            <person name="Armbrust E.V."/>
            <person name="Aves S.J."/>
            <person name="Beiko R.G."/>
            <person name="Coutinho P."/>
            <person name="Dacks J.B."/>
            <person name="Durnford D.G."/>
            <person name="Fast N.M."/>
            <person name="Green B.R."/>
            <person name="Grisdale C.J."/>
            <person name="Hempel F."/>
            <person name="Henrissat B."/>
            <person name="Hoppner M.P."/>
            <person name="Ishida K."/>
            <person name="Kim E."/>
            <person name="Koreny L."/>
            <person name="Kroth P.G."/>
            <person name="Liu Y."/>
            <person name="Malik S.B."/>
            <person name="Maier U.G."/>
            <person name="McRose D."/>
            <person name="Mock T."/>
            <person name="Neilson J.A."/>
            <person name="Onodera N.T."/>
            <person name="Poole A.M."/>
            <person name="Pritham E.J."/>
            <person name="Richards T.A."/>
            <person name="Rocap G."/>
            <person name="Roy S.W."/>
            <person name="Sarai C."/>
            <person name="Schaack S."/>
            <person name="Shirato S."/>
            <person name="Slamovits C.H."/>
            <person name="Spencer D.F."/>
            <person name="Suzuki S."/>
            <person name="Worden A.Z."/>
            <person name="Zauner S."/>
            <person name="Barry K."/>
            <person name="Bell C."/>
            <person name="Bharti A.K."/>
            <person name="Crow J.A."/>
            <person name="Grimwood J."/>
            <person name="Kramer R."/>
            <person name="Lindquist E."/>
            <person name="Lucas S."/>
            <person name="Salamov A."/>
            <person name="McFadden G.I."/>
            <person name="Lane C.E."/>
            <person name="Keeling P.J."/>
            <person name="Gray M.W."/>
            <person name="Grigoriev I.V."/>
            <person name="Archibald J.M."/>
        </authorList>
    </citation>
    <scope>NUCLEOTIDE SEQUENCE</scope>
    <source>
        <strain evidence="3 5">CCMP2712</strain>
    </source>
</reference>
<reference evidence="4" key="3">
    <citation type="submission" date="2015-06" db="UniProtKB">
        <authorList>
            <consortium name="EnsemblProtists"/>
        </authorList>
    </citation>
    <scope>IDENTIFICATION</scope>
</reference>
<evidence type="ECO:0000256" key="1">
    <source>
        <dbReference type="SAM" id="Coils"/>
    </source>
</evidence>
<dbReference type="EMBL" id="JH992965">
    <property type="protein sequence ID" value="EKX55513.1"/>
    <property type="molecule type" value="Genomic_DNA"/>
</dbReference>
<dbReference type="Proteomes" id="UP000011087">
    <property type="component" value="Unassembled WGS sequence"/>
</dbReference>
<dbReference type="PaxDb" id="55529-EKX55513"/>
<evidence type="ECO:0000313" key="5">
    <source>
        <dbReference type="Proteomes" id="UP000011087"/>
    </source>
</evidence>
<feature type="coiled-coil region" evidence="1">
    <location>
        <begin position="99"/>
        <end position="133"/>
    </location>
</feature>
<proteinExistence type="predicted"/>
<dbReference type="KEGG" id="gtt:GUITHDRAFT_160481"/>
<feature type="compositionally biased region" description="Acidic residues" evidence="2">
    <location>
        <begin position="505"/>
        <end position="529"/>
    </location>
</feature>
<evidence type="ECO:0000313" key="3">
    <source>
        <dbReference type="EMBL" id="EKX55513.1"/>
    </source>
</evidence>
<evidence type="ECO:0000313" key="4">
    <source>
        <dbReference type="EnsemblProtists" id="EKX55513"/>
    </source>
</evidence>
<accession>L1K568</accession>
<organism evidence="3">
    <name type="scientific">Guillardia theta (strain CCMP2712)</name>
    <name type="common">Cryptophyte</name>
    <dbReference type="NCBI Taxonomy" id="905079"/>
    <lineage>
        <taxon>Eukaryota</taxon>
        <taxon>Cryptophyceae</taxon>
        <taxon>Pyrenomonadales</taxon>
        <taxon>Geminigeraceae</taxon>
        <taxon>Guillardia</taxon>
    </lineage>
</organism>
<keyword evidence="1" id="KW-0175">Coiled coil</keyword>
<dbReference type="HOGENOM" id="CLU_367421_0_0_1"/>
<protein>
    <submittedName>
        <fullName evidence="3 4">Uncharacterized protein</fullName>
    </submittedName>
</protein>
<reference evidence="5" key="2">
    <citation type="submission" date="2012-11" db="EMBL/GenBank/DDBJ databases">
        <authorList>
            <person name="Kuo A."/>
            <person name="Curtis B.A."/>
            <person name="Tanifuji G."/>
            <person name="Burki F."/>
            <person name="Gruber A."/>
            <person name="Irimia M."/>
            <person name="Maruyama S."/>
            <person name="Arias M.C."/>
            <person name="Ball S.G."/>
            <person name="Gile G.H."/>
            <person name="Hirakawa Y."/>
            <person name="Hopkins J.F."/>
            <person name="Rensing S.A."/>
            <person name="Schmutz J."/>
            <person name="Symeonidi A."/>
            <person name="Elias M."/>
            <person name="Eveleigh R.J."/>
            <person name="Herman E.K."/>
            <person name="Klute M.J."/>
            <person name="Nakayama T."/>
            <person name="Obornik M."/>
            <person name="Reyes-Prieto A."/>
            <person name="Armbrust E.V."/>
            <person name="Aves S.J."/>
            <person name="Beiko R.G."/>
            <person name="Coutinho P."/>
            <person name="Dacks J.B."/>
            <person name="Durnford D.G."/>
            <person name="Fast N.M."/>
            <person name="Green B.R."/>
            <person name="Grisdale C."/>
            <person name="Hempe F."/>
            <person name="Henrissat B."/>
            <person name="Hoppner M.P."/>
            <person name="Ishida K.-I."/>
            <person name="Kim E."/>
            <person name="Koreny L."/>
            <person name="Kroth P.G."/>
            <person name="Liu Y."/>
            <person name="Malik S.-B."/>
            <person name="Maier U.G."/>
            <person name="McRose D."/>
            <person name="Mock T."/>
            <person name="Neilson J.A."/>
            <person name="Onodera N.T."/>
            <person name="Poole A.M."/>
            <person name="Pritham E.J."/>
            <person name="Richards T.A."/>
            <person name="Rocap G."/>
            <person name="Roy S.W."/>
            <person name="Sarai C."/>
            <person name="Schaack S."/>
            <person name="Shirato S."/>
            <person name="Slamovits C.H."/>
            <person name="Spencer D.F."/>
            <person name="Suzuki S."/>
            <person name="Worden A.Z."/>
            <person name="Zauner S."/>
            <person name="Barry K."/>
            <person name="Bell C."/>
            <person name="Bharti A.K."/>
            <person name="Crow J.A."/>
            <person name="Grimwood J."/>
            <person name="Kramer R."/>
            <person name="Lindquist E."/>
            <person name="Lucas S."/>
            <person name="Salamov A."/>
            <person name="McFadden G.I."/>
            <person name="Lane C.E."/>
            <person name="Keeling P.J."/>
            <person name="Gray M.W."/>
            <person name="Grigoriev I.V."/>
            <person name="Archibald J.M."/>
        </authorList>
    </citation>
    <scope>NUCLEOTIDE SEQUENCE</scope>
    <source>
        <strain evidence="5">CCMP2712</strain>
    </source>
</reference>
<dbReference type="RefSeq" id="XP_005842493.1">
    <property type="nucleotide sequence ID" value="XM_005842436.1"/>
</dbReference>
<dbReference type="GeneID" id="17312134"/>
<name>L1K568_GUITC</name>
<feature type="compositionally biased region" description="Polar residues" evidence="2">
    <location>
        <begin position="396"/>
        <end position="413"/>
    </location>
</feature>
<evidence type="ECO:0000256" key="2">
    <source>
        <dbReference type="SAM" id="MobiDB-lite"/>
    </source>
</evidence>